<keyword evidence="3" id="KW-0722">Serine protease inhibitor</keyword>
<keyword evidence="4" id="KW-1185">Reference proteome</keyword>
<keyword evidence="2" id="KW-0646">Protease inhibitor</keyword>
<sequence>MEQEGECKCPPISCSGPVKGFGVGKNVWPELVGENGEVAVTTIKRENDKVLEATIIRPGMGMQQNLCSYRVFVQVNSDGVVFCPPHIG</sequence>
<dbReference type="PANTHER" id="PTHR33091">
    <property type="entry name" value="PROTEIN, PUTATIVE, EXPRESSED-RELATED"/>
    <property type="match status" value="1"/>
</dbReference>
<dbReference type="RefSeq" id="XP_021842194.2">
    <property type="nucleotide sequence ID" value="XM_021986502.2"/>
</dbReference>
<organism evidence="4 5">
    <name type="scientific">Spinacia oleracea</name>
    <name type="common">Spinach</name>
    <dbReference type="NCBI Taxonomy" id="3562"/>
    <lineage>
        <taxon>Eukaryota</taxon>
        <taxon>Viridiplantae</taxon>
        <taxon>Streptophyta</taxon>
        <taxon>Embryophyta</taxon>
        <taxon>Tracheophyta</taxon>
        <taxon>Spermatophyta</taxon>
        <taxon>Magnoliopsida</taxon>
        <taxon>eudicotyledons</taxon>
        <taxon>Gunneridae</taxon>
        <taxon>Pentapetalae</taxon>
        <taxon>Caryophyllales</taxon>
        <taxon>Chenopodiaceae</taxon>
        <taxon>Chenopodioideae</taxon>
        <taxon>Anserineae</taxon>
        <taxon>Spinacia</taxon>
    </lineage>
</organism>
<comment type="similarity">
    <text evidence="1">Belongs to the protease inhibitor I13 (potato type I serine protease inhibitor) family.</text>
</comment>
<name>A0A9R0I641_SPIOL</name>
<dbReference type="Pfam" id="PF00280">
    <property type="entry name" value="potato_inhibit"/>
    <property type="match status" value="1"/>
</dbReference>
<protein>
    <submittedName>
        <fullName evidence="5">Proteinase inhibitor</fullName>
    </submittedName>
</protein>
<evidence type="ECO:0000256" key="2">
    <source>
        <dbReference type="ARBA" id="ARBA00022690"/>
    </source>
</evidence>
<dbReference type="GO" id="GO:0004867">
    <property type="term" value="F:serine-type endopeptidase inhibitor activity"/>
    <property type="evidence" value="ECO:0007669"/>
    <property type="project" value="UniProtKB-KW"/>
</dbReference>
<evidence type="ECO:0000313" key="5">
    <source>
        <dbReference type="RefSeq" id="XP_021842194.2"/>
    </source>
</evidence>
<dbReference type="InterPro" id="IPR036354">
    <property type="entry name" value="Prot_inh_pot1_sf"/>
</dbReference>
<proteinExistence type="inferred from homology"/>
<dbReference type="AlphaFoldDB" id="A0A9R0I641"/>
<dbReference type="GeneID" id="110782364"/>
<evidence type="ECO:0000256" key="1">
    <source>
        <dbReference type="ARBA" id="ARBA00008210"/>
    </source>
</evidence>
<dbReference type="Gene3D" id="3.30.10.10">
    <property type="entry name" value="Trypsin Inhibitor V, subunit A"/>
    <property type="match status" value="1"/>
</dbReference>
<dbReference type="Proteomes" id="UP000813463">
    <property type="component" value="Chromosome 5"/>
</dbReference>
<dbReference type="SUPFAM" id="SSF54654">
    <property type="entry name" value="CI-2 family of serine protease inhibitors"/>
    <property type="match status" value="1"/>
</dbReference>
<evidence type="ECO:0000313" key="4">
    <source>
        <dbReference type="Proteomes" id="UP000813463"/>
    </source>
</evidence>
<reference evidence="5" key="2">
    <citation type="submission" date="2025-08" db="UniProtKB">
        <authorList>
            <consortium name="RefSeq"/>
        </authorList>
    </citation>
    <scope>IDENTIFICATION</scope>
    <source>
        <tissue evidence="5">Leaf</tissue>
    </source>
</reference>
<accession>A0A9R0I641</accession>
<reference evidence="4" key="1">
    <citation type="journal article" date="2021" name="Nat. Commun.">
        <title>Genomic analyses provide insights into spinach domestication and the genetic basis of agronomic traits.</title>
        <authorList>
            <person name="Cai X."/>
            <person name="Sun X."/>
            <person name="Xu C."/>
            <person name="Sun H."/>
            <person name="Wang X."/>
            <person name="Ge C."/>
            <person name="Zhang Z."/>
            <person name="Wang Q."/>
            <person name="Fei Z."/>
            <person name="Jiao C."/>
            <person name="Wang Q."/>
        </authorList>
    </citation>
    <scope>NUCLEOTIDE SEQUENCE [LARGE SCALE GENOMIC DNA]</scope>
    <source>
        <strain evidence="4">cv. Varoflay</strain>
    </source>
</reference>
<gene>
    <name evidence="5" type="primary">LOC110782364</name>
</gene>
<dbReference type="PANTHER" id="PTHR33091:SF109">
    <property type="entry name" value="PROTEINASE INHIBITOR"/>
    <property type="match status" value="1"/>
</dbReference>
<evidence type="ECO:0000256" key="3">
    <source>
        <dbReference type="ARBA" id="ARBA00022900"/>
    </source>
</evidence>
<dbReference type="PROSITE" id="PS00285">
    <property type="entry name" value="POTATO_INHIBITOR"/>
    <property type="match status" value="1"/>
</dbReference>
<dbReference type="KEGG" id="soe:110782364"/>
<dbReference type="GO" id="GO:0009611">
    <property type="term" value="P:response to wounding"/>
    <property type="evidence" value="ECO:0007669"/>
    <property type="project" value="InterPro"/>
</dbReference>
<dbReference type="InterPro" id="IPR000864">
    <property type="entry name" value="Prot_inh_pot1"/>
</dbReference>